<protein>
    <submittedName>
        <fullName evidence="1">Putative rhamnogalacturonate lyase B isoform X2</fullName>
    </submittedName>
</protein>
<sequence>MHIQFVHQSRIRIWHKVLSSRAVRNAYFPKGRTISWWIVCKETQFNSRSWFYGDINTVFVIANDTRDPCI</sequence>
<dbReference type="AlphaFoldDB" id="A0A2P2JXE0"/>
<dbReference type="EMBL" id="GGEC01017650">
    <property type="protein sequence ID" value="MBW98133.1"/>
    <property type="molecule type" value="Transcribed_RNA"/>
</dbReference>
<proteinExistence type="predicted"/>
<evidence type="ECO:0000313" key="1">
    <source>
        <dbReference type="EMBL" id="MBW98133.1"/>
    </source>
</evidence>
<dbReference type="GO" id="GO:0016829">
    <property type="term" value="F:lyase activity"/>
    <property type="evidence" value="ECO:0007669"/>
    <property type="project" value="UniProtKB-KW"/>
</dbReference>
<reference evidence="1" key="1">
    <citation type="submission" date="2018-02" db="EMBL/GenBank/DDBJ databases">
        <title>Rhizophora mucronata_Transcriptome.</title>
        <authorList>
            <person name="Meera S.P."/>
            <person name="Sreeshan A."/>
            <person name="Augustine A."/>
        </authorList>
    </citation>
    <scope>NUCLEOTIDE SEQUENCE</scope>
    <source>
        <tissue evidence="1">Leaf</tissue>
    </source>
</reference>
<keyword evidence="1" id="KW-0456">Lyase</keyword>
<organism evidence="1">
    <name type="scientific">Rhizophora mucronata</name>
    <name type="common">Asiatic mangrove</name>
    <dbReference type="NCBI Taxonomy" id="61149"/>
    <lineage>
        <taxon>Eukaryota</taxon>
        <taxon>Viridiplantae</taxon>
        <taxon>Streptophyta</taxon>
        <taxon>Embryophyta</taxon>
        <taxon>Tracheophyta</taxon>
        <taxon>Spermatophyta</taxon>
        <taxon>Magnoliopsida</taxon>
        <taxon>eudicotyledons</taxon>
        <taxon>Gunneridae</taxon>
        <taxon>Pentapetalae</taxon>
        <taxon>rosids</taxon>
        <taxon>fabids</taxon>
        <taxon>Malpighiales</taxon>
        <taxon>Rhizophoraceae</taxon>
        <taxon>Rhizophora</taxon>
    </lineage>
</organism>
<accession>A0A2P2JXE0</accession>
<name>A0A2P2JXE0_RHIMU</name>